<proteinExistence type="predicted"/>
<keyword evidence="3" id="KW-1185">Reference proteome</keyword>
<reference evidence="1 3" key="1">
    <citation type="journal article" date="2002" name="Nature">
        <title>Genome sequence and comparative analysis of the model rodent malaria parasite Plasmodium yoelii yoelii.</title>
        <authorList>
            <person name="Carlton J.M."/>
            <person name="Angiuoli S.V."/>
            <person name="Suh B.B."/>
            <person name="Kooij T.W."/>
            <person name="Pertea M."/>
            <person name="Silva J.C."/>
            <person name="Ermolaeva M.D."/>
            <person name="Allen J.E."/>
            <person name="Selengut J.D."/>
            <person name="Koo H.L."/>
            <person name="Peterson J.D."/>
            <person name="Pop M."/>
            <person name="Kosack D.S."/>
            <person name="Shumway M.F."/>
            <person name="Bidwell S.L."/>
            <person name="Shallom S.J."/>
            <person name="van Aken S.E."/>
            <person name="Riedmuller S.B."/>
            <person name="Feldblyum T.V."/>
            <person name="Cho J.K."/>
            <person name="Quackenbush J."/>
            <person name="Sedegah M."/>
            <person name="Shoaibi A."/>
            <person name="Cummings L.M."/>
            <person name="Florens L."/>
            <person name="Yates J.R."/>
            <person name="Raine J.D."/>
            <person name="Sinden R.E."/>
            <person name="Harris M.A."/>
            <person name="Cunningham D.A."/>
            <person name="Preiser P.R."/>
            <person name="Bergman L.W."/>
            <person name="Vaidya A.B."/>
            <person name="van Lin L.H."/>
            <person name="Janse C.J."/>
            <person name="Waters A.P."/>
            <person name="Smith H.O."/>
            <person name="White O.R."/>
            <person name="Salzberg S.L."/>
            <person name="Venter J.C."/>
            <person name="Fraser C.M."/>
            <person name="Hoffman S.L."/>
            <person name="Gardner M.J."/>
            <person name="Carucci D.J."/>
        </authorList>
    </citation>
    <scope>NUCLEOTIDE SEQUENCE [LARGE SCALE GENOMIC DNA]</scope>
    <source>
        <strain evidence="1 3">17XNL</strain>
    </source>
</reference>
<dbReference type="PaxDb" id="73239-Q7PCL4"/>
<accession>Q7PCL4</accession>
<protein>
    <submittedName>
        <fullName evidence="1">Uncharacterized protein</fullName>
    </submittedName>
</protein>
<evidence type="ECO:0000313" key="2">
    <source>
        <dbReference type="EMBL" id="EAA17706.1"/>
    </source>
</evidence>
<organism evidence="1 3">
    <name type="scientific">Plasmodium yoelii yoelii</name>
    <dbReference type="NCBI Taxonomy" id="73239"/>
    <lineage>
        <taxon>Eukaryota</taxon>
        <taxon>Sar</taxon>
        <taxon>Alveolata</taxon>
        <taxon>Apicomplexa</taxon>
        <taxon>Aconoidasida</taxon>
        <taxon>Haemosporida</taxon>
        <taxon>Plasmodiidae</taxon>
        <taxon>Plasmodium</taxon>
        <taxon>Plasmodium (Vinckeia)</taxon>
    </lineage>
</organism>
<dbReference type="InParanoid" id="Q7PCL4"/>
<sequence>MDVTNNHKFKHKLYYTSDQNVLNVSNLRQIISYQKQE</sequence>
<comment type="caution">
    <text evidence="1">The sequence shown here is derived from an EMBL/GenBank/DDBJ whole genome shotgun (WGS) entry which is preliminary data.</text>
</comment>
<dbReference type="Proteomes" id="UP000008553">
    <property type="component" value="Unassembled WGS sequence"/>
</dbReference>
<dbReference type="EMBL" id="AABL01000136">
    <property type="protein sequence ID" value="EAA16344.1"/>
    <property type="molecule type" value="Genomic_DNA"/>
</dbReference>
<dbReference type="EMBL" id="AABL01001820">
    <property type="protein sequence ID" value="EAA17706.1"/>
    <property type="molecule type" value="Genomic_DNA"/>
</dbReference>
<name>Q7PCL4_PLAYO</name>
<evidence type="ECO:0000313" key="3">
    <source>
        <dbReference type="Proteomes" id="UP000008553"/>
    </source>
</evidence>
<evidence type="ECO:0000313" key="1">
    <source>
        <dbReference type="EMBL" id="EAA16344.1"/>
    </source>
</evidence>
<dbReference type="AlphaFoldDB" id="Q7PCL4"/>
<gene>
    <name evidence="1" type="ORF">PY00489</name>
    <name evidence="2" type="ORF">PY05653</name>
</gene>